<proteinExistence type="predicted"/>
<keyword evidence="3" id="KW-1185">Reference proteome</keyword>
<evidence type="ECO:0000313" key="3">
    <source>
        <dbReference type="Proteomes" id="UP000820818"/>
    </source>
</evidence>
<dbReference type="Proteomes" id="UP000820818">
    <property type="component" value="Linkage Group LG6"/>
</dbReference>
<feature type="region of interest" description="Disordered" evidence="1">
    <location>
        <begin position="119"/>
        <end position="167"/>
    </location>
</feature>
<accession>A0AAD5LGI4</accession>
<dbReference type="PANTHER" id="PTHR33198">
    <property type="entry name" value="ANK_REP_REGION DOMAIN-CONTAINING PROTEIN-RELATED"/>
    <property type="match status" value="1"/>
</dbReference>
<evidence type="ECO:0000313" key="2">
    <source>
        <dbReference type="EMBL" id="KAI9557223.1"/>
    </source>
</evidence>
<protein>
    <submittedName>
        <fullName evidence="2">Uncharacterized protein</fullName>
    </submittedName>
</protein>
<dbReference type="AlphaFoldDB" id="A0AAD5LGI4"/>
<organism evidence="2 3">
    <name type="scientific">Daphnia sinensis</name>
    <dbReference type="NCBI Taxonomy" id="1820382"/>
    <lineage>
        <taxon>Eukaryota</taxon>
        <taxon>Metazoa</taxon>
        <taxon>Ecdysozoa</taxon>
        <taxon>Arthropoda</taxon>
        <taxon>Crustacea</taxon>
        <taxon>Branchiopoda</taxon>
        <taxon>Diplostraca</taxon>
        <taxon>Cladocera</taxon>
        <taxon>Anomopoda</taxon>
        <taxon>Daphniidae</taxon>
        <taxon>Daphnia</taxon>
        <taxon>Daphnia similis group</taxon>
    </lineage>
</organism>
<reference evidence="2 3" key="1">
    <citation type="submission" date="2022-05" db="EMBL/GenBank/DDBJ databases">
        <title>A multi-omics perspective on studying reproductive biology in Daphnia sinensis.</title>
        <authorList>
            <person name="Jia J."/>
        </authorList>
    </citation>
    <scope>NUCLEOTIDE SEQUENCE [LARGE SCALE GENOMIC DNA]</scope>
    <source>
        <strain evidence="2 3">WSL</strain>
    </source>
</reference>
<dbReference type="EMBL" id="WJBH02000006">
    <property type="protein sequence ID" value="KAI9557223.1"/>
    <property type="molecule type" value="Genomic_DNA"/>
</dbReference>
<feature type="compositionally biased region" description="Pro residues" evidence="1">
    <location>
        <begin position="157"/>
        <end position="167"/>
    </location>
</feature>
<sequence>MGLSDIELGDPDIIIGKLRERCNAGRNCHVWRQQFAHRTQREKESADGWITELRDLAQKCEFDSDCCRNCQDKRLLGQIIYGVHSDDFRKKLLQKGAALELDQAIAILRTAEATHLQAAHLRQSDSPPIQQVKTKSVNSNSKPAARPPQQADQRYPWGPPAGAPPNG</sequence>
<comment type="caution">
    <text evidence="2">The sequence shown here is derived from an EMBL/GenBank/DDBJ whole genome shotgun (WGS) entry which is preliminary data.</text>
</comment>
<name>A0AAD5LGI4_9CRUS</name>
<feature type="compositionally biased region" description="Polar residues" evidence="1">
    <location>
        <begin position="124"/>
        <end position="142"/>
    </location>
</feature>
<gene>
    <name evidence="2" type="ORF">GHT06_017045</name>
</gene>
<evidence type="ECO:0000256" key="1">
    <source>
        <dbReference type="SAM" id="MobiDB-lite"/>
    </source>
</evidence>
<dbReference type="PANTHER" id="PTHR33198:SF21">
    <property type="entry name" value="RETROTRANSPOSON GAG DOMAIN-CONTAINING PROTEIN"/>
    <property type="match status" value="1"/>
</dbReference>